<sequence>MHNNSDINYDWNAFNLPPRAGPALQHLASSVSGAVGTSILHSPQQRPVVDWRAALAASQAARISRDQCLAVQPLGHFFAAESLGAQHRLGQQTCATTGTDLVSPLHIDTQALSNPKLPSIRGINTPHYLSRSVEPPSPLQLGEAQLPGAQVPAPTGEAIQNHCERTSCSSKSTAGCDGDNHGTLGKSLSAHPANDAPPLRQRNSKPSPITPPSMSAPAATAAMVTATAGSPQADRGTQTDGSSHQSHTADSGRPWNSIPHSRRSYTVLYVRDYGPEDRNRLELETAVGQTRKHGLVPEGRNNDLAAHAGASVSGGAGSTVSINGLKRHPETEPKQEVPLSPAG</sequence>
<name>A0A8J4GZT5_9CHLO</name>
<organism evidence="2 3">
    <name type="scientific">Volvox reticuliferus</name>
    <dbReference type="NCBI Taxonomy" id="1737510"/>
    <lineage>
        <taxon>Eukaryota</taxon>
        <taxon>Viridiplantae</taxon>
        <taxon>Chlorophyta</taxon>
        <taxon>core chlorophytes</taxon>
        <taxon>Chlorophyceae</taxon>
        <taxon>CS clade</taxon>
        <taxon>Chlamydomonadales</taxon>
        <taxon>Volvocaceae</taxon>
        <taxon>Volvox</taxon>
    </lineage>
</organism>
<dbReference type="AlphaFoldDB" id="A0A8J4GZT5"/>
<evidence type="ECO:0000313" key="2">
    <source>
        <dbReference type="EMBL" id="GIM17174.1"/>
    </source>
</evidence>
<feature type="non-terminal residue" evidence="2">
    <location>
        <position position="343"/>
    </location>
</feature>
<dbReference type="Proteomes" id="UP000722791">
    <property type="component" value="Unassembled WGS sequence"/>
</dbReference>
<gene>
    <name evidence="2" type="ORF">Vretimale_19687</name>
</gene>
<feature type="compositionally biased region" description="Polar residues" evidence="1">
    <location>
        <begin position="235"/>
        <end position="249"/>
    </location>
</feature>
<feature type="region of interest" description="Disordered" evidence="1">
    <location>
        <begin position="289"/>
        <end position="343"/>
    </location>
</feature>
<feature type="region of interest" description="Disordered" evidence="1">
    <location>
        <begin position="179"/>
        <end position="259"/>
    </location>
</feature>
<dbReference type="EMBL" id="BNCQ01000094">
    <property type="protein sequence ID" value="GIM17174.1"/>
    <property type="molecule type" value="Genomic_DNA"/>
</dbReference>
<proteinExistence type="predicted"/>
<evidence type="ECO:0000313" key="3">
    <source>
        <dbReference type="Proteomes" id="UP000722791"/>
    </source>
</evidence>
<feature type="region of interest" description="Disordered" evidence="1">
    <location>
        <begin position="127"/>
        <end position="155"/>
    </location>
</feature>
<comment type="caution">
    <text evidence="2">The sequence shown here is derived from an EMBL/GenBank/DDBJ whole genome shotgun (WGS) entry which is preliminary data.</text>
</comment>
<reference evidence="2" key="1">
    <citation type="journal article" date="2021" name="Proc. Natl. Acad. Sci. U.S.A.">
        <title>Three genomes in the algal genus Volvox reveal the fate of a haploid sex-determining region after a transition to homothallism.</title>
        <authorList>
            <person name="Yamamoto K."/>
            <person name="Hamaji T."/>
            <person name="Kawai-Toyooka H."/>
            <person name="Matsuzaki R."/>
            <person name="Takahashi F."/>
            <person name="Nishimura Y."/>
            <person name="Kawachi M."/>
            <person name="Noguchi H."/>
            <person name="Minakuchi Y."/>
            <person name="Umen J.G."/>
            <person name="Toyoda A."/>
            <person name="Nozaki H."/>
        </authorList>
    </citation>
    <scope>NUCLEOTIDE SEQUENCE</scope>
    <source>
        <strain evidence="2">NIES-3785</strain>
    </source>
</reference>
<feature type="compositionally biased region" description="Low complexity" evidence="1">
    <location>
        <begin position="212"/>
        <end position="230"/>
    </location>
</feature>
<protein>
    <submittedName>
        <fullName evidence="2">Uncharacterized protein</fullName>
    </submittedName>
</protein>
<accession>A0A8J4GZT5</accession>
<evidence type="ECO:0000256" key="1">
    <source>
        <dbReference type="SAM" id="MobiDB-lite"/>
    </source>
</evidence>